<feature type="compositionally biased region" description="Basic and acidic residues" evidence="2">
    <location>
        <begin position="1206"/>
        <end position="1229"/>
    </location>
</feature>
<dbReference type="EC" id="2.7.7.48" evidence="1"/>
<evidence type="ECO:0000313" key="5">
    <source>
        <dbReference type="Proteomes" id="UP000319257"/>
    </source>
</evidence>
<dbReference type="InterPro" id="IPR057596">
    <property type="entry name" value="RDRP_core"/>
</dbReference>
<keyword evidence="1" id="KW-0548">Nucleotidyltransferase</keyword>
<feature type="compositionally biased region" description="Low complexity" evidence="2">
    <location>
        <begin position="46"/>
        <end position="64"/>
    </location>
</feature>
<dbReference type="GO" id="GO:0031380">
    <property type="term" value="C:nuclear RNA-directed RNA polymerase complex"/>
    <property type="evidence" value="ECO:0007669"/>
    <property type="project" value="TreeGrafter"/>
</dbReference>
<comment type="similarity">
    <text evidence="1">Belongs to the RdRP family.</text>
</comment>
<evidence type="ECO:0000313" key="4">
    <source>
        <dbReference type="EMBL" id="TPX11613.1"/>
    </source>
</evidence>
<gene>
    <name evidence="4" type="ORF">E0L32_007592</name>
</gene>
<dbReference type="PANTHER" id="PTHR23079:SF14">
    <property type="entry name" value="RNA-DEPENDENT RNA POLYMERASE"/>
    <property type="match status" value="1"/>
</dbReference>
<dbReference type="EMBL" id="SKBQ01000047">
    <property type="protein sequence ID" value="TPX11613.1"/>
    <property type="molecule type" value="Genomic_DNA"/>
</dbReference>
<keyword evidence="5" id="KW-1185">Reference proteome</keyword>
<dbReference type="Pfam" id="PF05183">
    <property type="entry name" value="RdRP"/>
    <property type="match status" value="1"/>
</dbReference>
<dbReference type="InterPro" id="IPR007855">
    <property type="entry name" value="RDRP"/>
</dbReference>
<reference evidence="4 5" key="1">
    <citation type="submission" date="2019-06" db="EMBL/GenBank/DDBJ databases">
        <title>Draft genome sequence of the filamentous fungus Phialemoniopsis curvata isolated from diesel fuel.</title>
        <authorList>
            <person name="Varaljay V.A."/>
            <person name="Lyon W.J."/>
            <person name="Crouch A.L."/>
            <person name="Drake C.E."/>
            <person name="Hollomon J.M."/>
            <person name="Nadeau L.J."/>
            <person name="Nunn H.S."/>
            <person name="Stevenson B.S."/>
            <person name="Bojanowski C.L."/>
            <person name="Crookes-Goodson W.J."/>
        </authorList>
    </citation>
    <scope>NUCLEOTIDE SEQUENCE [LARGE SCALE GENOMIC DNA]</scope>
    <source>
        <strain evidence="4 5">D216</strain>
    </source>
</reference>
<keyword evidence="1" id="KW-0696">RNA-directed RNA polymerase</keyword>
<sequence length="1237" mass="140570">MPLDSSCHQSEGDHVNAWIPSSPSTSPLRQANHSHRAIDNVPMRSRVAGAPGGAAPLRGAGLLVDKAPPQQESGASHADDLQSGNEVTTLENFDSDDEFSPTPSLVDALSEAFSLSQESQSQEFQSQESQSRESQSQESQSQESPSLSPLQSSLAQLSIQSPLTSFEYSPNTPDSPTSDRTAYYSAEDVDKVGGKDEGIKPATRSILGEVEFLASLPTLEERCNLSWPKLPTSLRSAPFPARWEILRAALHCSVEPGELDLVYDAEWAADQGTLWAALAAHPSFAGKNLPSVSDPELWQNIMKDGSTFGDRVVVFAATATRLSRARVMPFMRLHLRPLQKEKGNRIYRRFGSDRFIELTMPSIHDQSRQLFNSQRAQQVDRVITWLSESKHKFAFRKWTAFYTRNYGLKQPEKTSALEMRESRPVPLDRVYLFAEEDEGSQSFQRYTRKQMLDWLLQLDMNRDQLALKLFSRIALGLSTTTPLLQIAFDDHQIIHHPGDFPKDHKVAMNDGIARISPALMSRVTSDLGIHPPPAAFQGRFGSAKGMWIVDHTDKTGGEWIETFGSQRKWVCKWEEKQHRTLEVKSWSSELKPALLNTQFLMILQDRAPDKAKLFETLRDRVQTQLAEDLNLTRSLESPEAFRQWIRNNSSSFVRAADMDKGHEFLGGLPDSKTGTLERFIDAGFDPRRMKFAWDIVSEIQEHNCQKLLTKINIKLKKSTWAFMVVDFSELLEPNEVHLSFSNRFKESPDDMTGPRFLSNRAILVGRCPAHFASDIQKVRAVFKEELDVNQDVIYFSTKGLQPLADKLSGGDYDGDKAWICFDPDIVDNFDNVEDLPPMPNLKPYMTEDKTTLAEIFEESSEDKYVDEMIRKAFHFSMQPNLLGMATTYKEKLCYDRNSISNDSAIALSWLLREIADQTKRGITFTNEDWWSFVKDHCDDQRNLAMPAYKQHWERGVESSLEHIPLEHNSEHLIDFLIFDVIIPAIRAERQGFRQITQALNEGASASAMVPDYDRDLTILCDELDGQTKTWDIEPTKAELEALSRLMSGLQEDIHECAALWSKIMAEEATKGDQESQYRVKVQRVYEKWLVIKPRDEEYARQAVRGIGPILQQEYLRPELRGWELLKASMTFKLYHRRKYTFVWRIAGEQLLYIKSMKVSPDWGVSRANGSTTLDRAKEKSDWRMDAGVVPVRGDVYSILRPDSKKIKQLSDKRDGPKSHVGDDSCRGDSDAEEPDDC</sequence>
<feature type="compositionally biased region" description="Low complexity" evidence="2">
    <location>
        <begin position="108"/>
        <end position="153"/>
    </location>
</feature>
<feature type="domain" description="RDRP core" evidence="3">
    <location>
        <begin position="332"/>
        <end position="979"/>
    </location>
</feature>
<keyword evidence="1" id="KW-0694">RNA-binding</keyword>
<dbReference type="InParanoid" id="A0A507AV63"/>
<evidence type="ECO:0000256" key="1">
    <source>
        <dbReference type="RuleBase" id="RU363098"/>
    </source>
</evidence>
<protein>
    <recommendedName>
        <fullName evidence="1">RNA-dependent RNA polymerase</fullName>
        <ecNumber evidence="1">2.7.7.48</ecNumber>
    </recommendedName>
</protein>
<accession>A0A507AV63</accession>
<evidence type="ECO:0000256" key="2">
    <source>
        <dbReference type="SAM" id="MobiDB-lite"/>
    </source>
</evidence>
<dbReference type="GO" id="GO:0030422">
    <property type="term" value="P:siRNA processing"/>
    <property type="evidence" value="ECO:0007669"/>
    <property type="project" value="TreeGrafter"/>
</dbReference>
<feature type="region of interest" description="Disordered" evidence="2">
    <location>
        <begin position="1206"/>
        <end position="1237"/>
    </location>
</feature>
<feature type="region of interest" description="Disordered" evidence="2">
    <location>
        <begin position="1"/>
        <end position="153"/>
    </location>
</feature>
<evidence type="ECO:0000259" key="3">
    <source>
        <dbReference type="Pfam" id="PF05183"/>
    </source>
</evidence>
<dbReference type="Proteomes" id="UP000319257">
    <property type="component" value="Unassembled WGS sequence"/>
</dbReference>
<comment type="catalytic activity">
    <reaction evidence="1">
        <text>RNA(n) + a ribonucleoside 5'-triphosphate = RNA(n+1) + diphosphate</text>
        <dbReference type="Rhea" id="RHEA:21248"/>
        <dbReference type="Rhea" id="RHEA-COMP:14527"/>
        <dbReference type="Rhea" id="RHEA-COMP:17342"/>
        <dbReference type="ChEBI" id="CHEBI:33019"/>
        <dbReference type="ChEBI" id="CHEBI:61557"/>
        <dbReference type="ChEBI" id="CHEBI:140395"/>
        <dbReference type="EC" id="2.7.7.48"/>
    </reaction>
</comment>
<keyword evidence="1" id="KW-0808">Transferase</keyword>
<dbReference type="AlphaFoldDB" id="A0A507AV63"/>
<dbReference type="GO" id="GO:0003723">
    <property type="term" value="F:RNA binding"/>
    <property type="evidence" value="ECO:0007669"/>
    <property type="project" value="UniProtKB-KW"/>
</dbReference>
<dbReference type="PANTHER" id="PTHR23079">
    <property type="entry name" value="RNA-DEPENDENT RNA POLYMERASE"/>
    <property type="match status" value="1"/>
</dbReference>
<dbReference type="STRING" id="1093900.A0A507AV63"/>
<comment type="caution">
    <text evidence="4">The sequence shown here is derived from an EMBL/GenBank/DDBJ whole genome shotgun (WGS) entry which is preliminary data.</text>
</comment>
<dbReference type="RefSeq" id="XP_030993324.1">
    <property type="nucleotide sequence ID" value="XM_031142353.1"/>
</dbReference>
<dbReference type="OrthoDB" id="10055769at2759"/>
<dbReference type="GO" id="GO:0003968">
    <property type="term" value="F:RNA-directed RNA polymerase activity"/>
    <property type="evidence" value="ECO:0007669"/>
    <property type="project" value="UniProtKB-KW"/>
</dbReference>
<dbReference type="Gene3D" id="1.10.8.790">
    <property type="entry name" value="RNA-dependent RNA polymerase, slab domain, helical subdomain-like"/>
    <property type="match status" value="1"/>
</dbReference>
<proteinExistence type="inferred from homology"/>
<organism evidence="4 5">
    <name type="scientific">Thyridium curvatum</name>
    <dbReference type="NCBI Taxonomy" id="1093900"/>
    <lineage>
        <taxon>Eukaryota</taxon>
        <taxon>Fungi</taxon>
        <taxon>Dikarya</taxon>
        <taxon>Ascomycota</taxon>
        <taxon>Pezizomycotina</taxon>
        <taxon>Sordariomycetes</taxon>
        <taxon>Sordariomycetidae</taxon>
        <taxon>Thyridiales</taxon>
        <taxon>Thyridiaceae</taxon>
        <taxon>Thyridium</taxon>
    </lineage>
</organism>
<name>A0A507AV63_9PEZI</name>
<feature type="compositionally biased region" description="Polar residues" evidence="2">
    <location>
        <begin position="19"/>
        <end position="31"/>
    </location>
</feature>
<feature type="compositionally biased region" description="Polar residues" evidence="2">
    <location>
        <begin position="82"/>
        <end position="92"/>
    </location>
</feature>
<dbReference type="GeneID" id="41975039"/>